<evidence type="ECO:0000259" key="6">
    <source>
        <dbReference type="PROSITE" id="PS51462"/>
    </source>
</evidence>
<protein>
    <submittedName>
        <fullName evidence="7">NUDIX domain-containing protein</fullName>
    </submittedName>
</protein>
<dbReference type="InterPro" id="IPR015797">
    <property type="entry name" value="NUDIX_hydrolase-like_dom_sf"/>
</dbReference>
<reference evidence="7 8" key="1">
    <citation type="submission" date="2023-03" db="EMBL/GenBank/DDBJ databases">
        <title>Isolation and description of six Streptomyces strains from soil environments, able to metabolize different microbial glucans.</title>
        <authorList>
            <person name="Widen T."/>
            <person name="Larsbrink J."/>
        </authorList>
    </citation>
    <scope>NUCLEOTIDE SEQUENCE [LARGE SCALE GENOMIC DNA]</scope>
    <source>
        <strain evidence="7 8">Mut2</strain>
    </source>
</reference>
<feature type="domain" description="Nudix hydrolase" evidence="6">
    <location>
        <begin position="7"/>
        <end position="151"/>
    </location>
</feature>
<dbReference type="Pfam" id="PF00293">
    <property type="entry name" value="NUDIX"/>
    <property type="match status" value="1"/>
</dbReference>
<evidence type="ECO:0000256" key="4">
    <source>
        <dbReference type="ARBA" id="ARBA00022842"/>
    </source>
</evidence>
<comment type="similarity">
    <text evidence="2 5">Belongs to the Nudix hydrolase family.</text>
</comment>
<evidence type="ECO:0000256" key="5">
    <source>
        <dbReference type="RuleBase" id="RU003476"/>
    </source>
</evidence>
<organism evidence="7 8">
    <name type="scientific">Streptomyces laculatispora</name>
    <dbReference type="NCBI Taxonomy" id="887464"/>
    <lineage>
        <taxon>Bacteria</taxon>
        <taxon>Bacillati</taxon>
        <taxon>Actinomycetota</taxon>
        <taxon>Actinomycetes</taxon>
        <taxon>Kitasatosporales</taxon>
        <taxon>Streptomycetaceae</taxon>
        <taxon>Streptomyces</taxon>
    </lineage>
</organism>
<dbReference type="PROSITE" id="PS51462">
    <property type="entry name" value="NUDIX"/>
    <property type="match status" value="1"/>
</dbReference>
<dbReference type="Gene3D" id="3.90.79.10">
    <property type="entry name" value="Nucleoside Triphosphate Pyrophosphohydrolase"/>
    <property type="match status" value="1"/>
</dbReference>
<dbReference type="PANTHER" id="PTHR43046:SF12">
    <property type="entry name" value="GDP-MANNOSE MANNOSYL HYDROLASE"/>
    <property type="match status" value="1"/>
</dbReference>
<evidence type="ECO:0000256" key="2">
    <source>
        <dbReference type="ARBA" id="ARBA00005582"/>
    </source>
</evidence>
<evidence type="ECO:0000313" key="8">
    <source>
        <dbReference type="Proteomes" id="UP001229952"/>
    </source>
</evidence>
<name>A0ABY9IES6_9ACTN</name>
<keyword evidence="8" id="KW-1185">Reference proteome</keyword>
<dbReference type="EMBL" id="CP120992">
    <property type="protein sequence ID" value="WLQ44714.1"/>
    <property type="molecule type" value="Genomic_DNA"/>
</dbReference>
<gene>
    <name evidence="7" type="ORF">P8A22_35360</name>
</gene>
<sequence>MSDQESYCRRSARVVLVDDTDRVLLLKSHADPADPGSDHSWCAPGGGVEEGESLAEAAARELREETGLSVGVRDLGPKVAETSGYADLGRAEGMFQDNFFHHRVTSHHVDISGQEAHERAHHAGHRWWALDELAASNDTVHPLGLVELTAELIAGRIPAEPVRLPWHH</sequence>
<comment type="cofactor">
    <cofactor evidence="1">
        <name>Mg(2+)</name>
        <dbReference type="ChEBI" id="CHEBI:18420"/>
    </cofactor>
</comment>
<proteinExistence type="inferred from homology"/>
<accession>A0ABY9IES6</accession>
<dbReference type="Proteomes" id="UP001229952">
    <property type="component" value="Chromosome"/>
</dbReference>
<dbReference type="PRINTS" id="PR00502">
    <property type="entry name" value="NUDIXFAMILY"/>
</dbReference>
<evidence type="ECO:0000256" key="1">
    <source>
        <dbReference type="ARBA" id="ARBA00001946"/>
    </source>
</evidence>
<dbReference type="CDD" id="cd04685">
    <property type="entry name" value="NUDIX_Hydrolase"/>
    <property type="match status" value="1"/>
</dbReference>
<evidence type="ECO:0000313" key="7">
    <source>
        <dbReference type="EMBL" id="WLQ44714.1"/>
    </source>
</evidence>
<evidence type="ECO:0000256" key="3">
    <source>
        <dbReference type="ARBA" id="ARBA00022801"/>
    </source>
</evidence>
<dbReference type="InterPro" id="IPR000086">
    <property type="entry name" value="NUDIX_hydrolase_dom"/>
</dbReference>
<dbReference type="SUPFAM" id="SSF55811">
    <property type="entry name" value="Nudix"/>
    <property type="match status" value="1"/>
</dbReference>
<keyword evidence="4" id="KW-0460">Magnesium</keyword>
<dbReference type="PROSITE" id="PS00893">
    <property type="entry name" value="NUDIX_BOX"/>
    <property type="match status" value="1"/>
</dbReference>
<dbReference type="InterPro" id="IPR020476">
    <property type="entry name" value="Nudix_hydrolase"/>
</dbReference>
<keyword evidence="3 5" id="KW-0378">Hydrolase</keyword>
<dbReference type="PANTHER" id="PTHR43046">
    <property type="entry name" value="GDP-MANNOSE MANNOSYL HYDROLASE"/>
    <property type="match status" value="1"/>
</dbReference>
<dbReference type="RefSeq" id="WP_306091972.1">
    <property type="nucleotide sequence ID" value="NZ_CP120992.1"/>
</dbReference>
<dbReference type="InterPro" id="IPR020084">
    <property type="entry name" value="NUDIX_hydrolase_CS"/>
</dbReference>